<dbReference type="PANTHER" id="PTHR33393:SF13">
    <property type="entry name" value="PGA BIOSYNTHESIS PROTEIN CAPA"/>
    <property type="match status" value="1"/>
</dbReference>
<accession>A0ABN3TW17</accession>
<dbReference type="RefSeq" id="WP_344448533.1">
    <property type="nucleotide sequence ID" value="NZ_BAAATZ010000002.1"/>
</dbReference>
<dbReference type="PANTHER" id="PTHR33393">
    <property type="entry name" value="POLYGLUTAMINE SYNTHESIS ACCESSORY PROTEIN RV0574C-RELATED"/>
    <property type="match status" value="1"/>
</dbReference>
<dbReference type="Gene3D" id="3.60.21.10">
    <property type="match status" value="1"/>
</dbReference>
<feature type="region of interest" description="Disordered" evidence="2">
    <location>
        <begin position="26"/>
        <end position="45"/>
    </location>
</feature>
<feature type="chain" id="PRO_5045744321" description="Capsule synthesis protein CapA domain-containing protein" evidence="3">
    <location>
        <begin position="20"/>
        <end position="361"/>
    </location>
</feature>
<evidence type="ECO:0000256" key="1">
    <source>
        <dbReference type="ARBA" id="ARBA00005662"/>
    </source>
</evidence>
<protein>
    <recommendedName>
        <fullName evidence="4">Capsule synthesis protein CapA domain-containing protein</fullName>
    </recommendedName>
</protein>
<reference evidence="5 6" key="1">
    <citation type="journal article" date="2019" name="Int. J. Syst. Evol. Microbiol.">
        <title>The Global Catalogue of Microorganisms (GCM) 10K type strain sequencing project: providing services to taxonomists for standard genome sequencing and annotation.</title>
        <authorList>
            <consortium name="The Broad Institute Genomics Platform"/>
            <consortium name="The Broad Institute Genome Sequencing Center for Infectious Disease"/>
            <person name="Wu L."/>
            <person name="Ma J."/>
        </authorList>
    </citation>
    <scope>NUCLEOTIDE SEQUENCE [LARGE SCALE GENOMIC DNA]</scope>
    <source>
        <strain evidence="5 6">JCM 8201</strain>
    </source>
</reference>
<comment type="caution">
    <text evidence="5">The sequence shown here is derived from an EMBL/GenBank/DDBJ whole genome shotgun (WGS) entry which is preliminary data.</text>
</comment>
<evidence type="ECO:0000313" key="5">
    <source>
        <dbReference type="EMBL" id="GAA2719711.1"/>
    </source>
</evidence>
<feature type="domain" description="Capsule synthesis protein CapA" evidence="4">
    <location>
        <begin position="54"/>
        <end position="295"/>
    </location>
</feature>
<evidence type="ECO:0000259" key="4">
    <source>
        <dbReference type="SMART" id="SM00854"/>
    </source>
</evidence>
<dbReference type="Proteomes" id="UP001501842">
    <property type="component" value="Unassembled WGS sequence"/>
</dbReference>
<evidence type="ECO:0000313" key="6">
    <source>
        <dbReference type="Proteomes" id="UP001501842"/>
    </source>
</evidence>
<proteinExistence type="inferred from homology"/>
<feature type="signal peptide" evidence="3">
    <location>
        <begin position="1"/>
        <end position="19"/>
    </location>
</feature>
<dbReference type="SMART" id="SM00854">
    <property type="entry name" value="PGA_cap"/>
    <property type="match status" value="1"/>
</dbReference>
<keyword evidence="6" id="KW-1185">Reference proteome</keyword>
<dbReference type="InterPro" id="IPR019079">
    <property type="entry name" value="Capsule_synth_CapA"/>
</dbReference>
<organism evidence="5 6">
    <name type="scientific">Actinocorallia aurantiaca</name>
    <dbReference type="NCBI Taxonomy" id="46204"/>
    <lineage>
        <taxon>Bacteria</taxon>
        <taxon>Bacillati</taxon>
        <taxon>Actinomycetota</taxon>
        <taxon>Actinomycetes</taxon>
        <taxon>Streptosporangiales</taxon>
        <taxon>Thermomonosporaceae</taxon>
        <taxon>Actinocorallia</taxon>
    </lineage>
</organism>
<dbReference type="InterPro" id="IPR052169">
    <property type="entry name" value="CW_Biosynth-Accessory"/>
</dbReference>
<dbReference type="Pfam" id="PF09587">
    <property type="entry name" value="PGA_cap"/>
    <property type="match status" value="1"/>
</dbReference>
<dbReference type="SUPFAM" id="SSF56300">
    <property type="entry name" value="Metallo-dependent phosphatases"/>
    <property type="match status" value="1"/>
</dbReference>
<dbReference type="InterPro" id="IPR029052">
    <property type="entry name" value="Metallo-depent_PP-like"/>
</dbReference>
<comment type="similarity">
    <text evidence="1">Belongs to the CapA family.</text>
</comment>
<name>A0ABN3TW17_9ACTN</name>
<gene>
    <name evidence="5" type="ORF">GCM10010439_06030</name>
</gene>
<evidence type="ECO:0000256" key="2">
    <source>
        <dbReference type="SAM" id="MobiDB-lite"/>
    </source>
</evidence>
<dbReference type="EMBL" id="BAAATZ010000002">
    <property type="protein sequence ID" value="GAA2719711.1"/>
    <property type="molecule type" value="Genomic_DNA"/>
</dbReference>
<dbReference type="PROSITE" id="PS51257">
    <property type="entry name" value="PROKAR_LIPOPROTEIN"/>
    <property type="match status" value="1"/>
</dbReference>
<evidence type="ECO:0000256" key="3">
    <source>
        <dbReference type="SAM" id="SignalP"/>
    </source>
</evidence>
<keyword evidence="3" id="KW-0732">Signal</keyword>
<dbReference type="CDD" id="cd07381">
    <property type="entry name" value="MPP_CapA"/>
    <property type="match status" value="1"/>
</dbReference>
<sequence>MRAKVMLAAALAGVLAASACSSGEDNAEAEGATAPPVTKSAEPVEEQPAKEPIILAFGGDVHFEGQLRARLGSPKTAFGPVASILRKADLSMVNLETAITTGGTPAPGKEFTFRAPATAFTALKAAGVDVVSMANNHGMDYMETGLADSLKAIKKTGFPTVGIGRNAKAAYAPYRTTVKGNRIAILGATQVLDDHLIPAWTATDTKGGLASAKDVPRMVQAVKQARKNSDLVIVHLHWGEELNPCPLPRQKELARQLVDAGADAVVGGHAHIPLGGGYMDDSYIHYGMSNFVFYSASGQTANSGVLLLKAAEGKITKAVWKPARLSGGLPVPLKGAAAKAELKRWQGLRECTGLEARKGSS</sequence>